<feature type="region of interest" description="Disordered" evidence="1">
    <location>
        <begin position="584"/>
        <end position="615"/>
    </location>
</feature>
<comment type="caution">
    <text evidence="2">The sequence shown here is derived from an EMBL/GenBank/DDBJ whole genome shotgun (WGS) entry which is preliminary data.</text>
</comment>
<sequence length="915" mass="105497">MSTSGALPQTLRSITDIKIAELSKQRSLFEKQREGILKAAADAPDLRSKARVLLEGITKLNGYPNDAFDREDLDTHSGESEAETTVQDATARAAHVNIRRFLLQSQFDPSVSDRSLGDWVAQLEEELNFLHTRHEHAAFYSNLVTEWLTGLETEEEAAEAKEQGSESDATRRAEMQEQRATWEQYVFNAANVDEKTINEYLDSLFTKTNQSQQALKTLRQKMKTFGDEYTSTRTHFDVDTLQWVSKALLRSDSLTKEKSDILKDFMLNKAVAQEVADVLNMRLAALDNWHWPSEGLPQEMRRQLNGKYRVFQDEDLLDSLLFQYLGLHWAVTFRAAFVNFQKTWAWKSLRQPISKSERARRQHFLGRDHARCIRSVNEERRDVYRTEYFMTQLPRSLTAGGLGYDDDNNDTDDVEEENRKNALETKHSLLHLLIAESIVQTRIHGQFTAIRSDFKYFGPSIPHTTMLTVLAYFGVPQNWLDFFKRFLECPLKFTQDGPEAAVQTRRRGIPISHTLSDCFGEAVLFCMDYAVNQSTDGAYLYRMHDDFWFWGQKQTCIKAWNTMTEFAQVMGLEFNEEKTGTVHLENKDKSGQQPYQDLSSSTKTEETEGSDTLPTGDIRWGFLKLDAQEGRFIIDQEQVDSHISELQLQLSACKSVFSFVQAWNSYFGRFFVNNFARPVMCFGRSHIDMAVTTLNRIERTIFPDSHSGVTDHLRKMIAERFDIHDLPEGFFYFPVEFGGLELTNPYIPLFAIRENIESTPSGRLQKAYNKDEAEYHAAQERFEKDGPEEPASEEVFGDDEDPTAFMSLEEYTRHSETYSYQLLGAYNDLVGTRREVMIDQSPKFRTNQMTLEEDPSSRLVLSNNWDSMPPYWKWTGELYQGEMVKKYGSLAAVSKELMPLGVVQTLKQGKFRWQG</sequence>
<evidence type="ECO:0000313" key="3">
    <source>
        <dbReference type="Proteomes" id="UP000033540"/>
    </source>
</evidence>
<accession>A0A0F0IEP7</accession>
<dbReference type="Proteomes" id="UP000033540">
    <property type="component" value="Unassembled WGS sequence"/>
</dbReference>
<gene>
    <name evidence="2" type="ORF">P875_00021659</name>
</gene>
<dbReference type="PANTHER" id="PTHR37015:SF2">
    <property type="entry name" value="REVERSE TRANSCRIPTASE DOMAIN-CONTAINING PROTEIN"/>
    <property type="match status" value="1"/>
</dbReference>
<evidence type="ECO:0000313" key="2">
    <source>
        <dbReference type="EMBL" id="KJK66185.1"/>
    </source>
</evidence>
<dbReference type="STRING" id="1403190.A0A0F0IEP7"/>
<dbReference type="OrthoDB" id="74545at2759"/>
<name>A0A0F0IEP7_ASPPU</name>
<dbReference type="PANTHER" id="PTHR37015">
    <property type="entry name" value="REVERSE TRANSCRIPTASE DOMAIN-CONTAINING PROTEIN"/>
    <property type="match status" value="1"/>
</dbReference>
<dbReference type="EMBL" id="JZEE01000316">
    <property type="protein sequence ID" value="KJK66185.1"/>
    <property type="molecule type" value="Genomic_DNA"/>
</dbReference>
<evidence type="ECO:0000256" key="1">
    <source>
        <dbReference type="SAM" id="MobiDB-lite"/>
    </source>
</evidence>
<feature type="compositionally biased region" description="Basic and acidic residues" evidence="1">
    <location>
        <begin position="158"/>
        <end position="175"/>
    </location>
</feature>
<reference evidence="2 3" key="1">
    <citation type="submission" date="2015-02" db="EMBL/GenBank/DDBJ databases">
        <title>Draft genome sequence of Aspergillus parasiticus SU-1.</title>
        <authorList>
            <person name="Yu J."/>
            <person name="Fedorova N."/>
            <person name="Yin Y."/>
            <person name="Losada L."/>
            <person name="Zafar N."/>
            <person name="Taujale R."/>
            <person name="Ehrlich K.C."/>
            <person name="Bhatnagar D."/>
            <person name="Cleveland T.E."/>
            <person name="Bennett J.W."/>
            <person name="Nierman W.C."/>
        </authorList>
    </citation>
    <scope>NUCLEOTIDE SEQUENCE [LARGE SCALE GENOMIC DNA]</scope>
    <source>
        <strain evidence="3">ATCC 56775 / NRRL 5862 / SRRC 143 / SU-1</strain>
    </source>
</reference>
<feature type="region of interest" description="Disordered" evidence="1">
    <location>
        <begin position="154"/>
        <end position="175"/>
    </location>
</feature>
<organism evidence="2 3">
    <name type="scientific">Aspergillus parasiticus (strain ATCC 56775 / NRRL 5862 / SRRC 143 / SU-1)</name>
    <dbReference type="NCBI Taxonomy" id="1403190"/>
    <lineage>
        <taxon>Eukaryota</taxon>
        <taxon>Fungi</taxon>
        <taxon>Dikarya</taxon>
        <taxon>Ascomycota</taxon>
        <taxon>Pezizomycotina</taxon>
        <taxon>Eurotiomycetes</taxon>
        <taxon>Eurotiomycetidae</taxon>
        <taxon>Eurotiales</taxon>
        <taxon>Aspergillaceae</taxon>
        <taxon>Aspergillus</taxon>
        <taxon>Aspergillus subgen. Circumdati</taxon>
    </lineage>
</organism>
<proteinExistence type="predicted"/>
<protein>
    <submittedName>
        <fullName evidence="2">RTlike1</fullName>
    </submittedName>
</protein>
<dbReference type="CDD" id="cd01709">
    <property type="entry name" value="RT_like_1"/>
    <property type="match status" value="1"/>
</dbReference>
<dbReference type="AlphaFoldDB" id="A0A0F0IEP7"/>